<organism evidence="1 2">
    <name type="scientific">Hyalangium minutum</name>
    <dbReference type="NCBI Taxonomy" id="394096"/>
    <lineage>
        <taxon>Bacteria</taxon>
        <taxon>Pseudomonadati</taxon>
        <taxon>Myxococcota</taxon>
        <taxon>Myxococcia</taxon>
        <taxon>Myxococcales</taxon>
        <taxon>Cystobacterineae</taxon>
        <taxon>Archangiaceae</taxon>
        <taxon>Hyalangium</taxon>
    </lineage>
</organism>
<protein>
    <submittedName>
        <fullName evidence="1">Uncharacterized protein</fullName>
    </submittedName>
</protein>
<evidence type="ECO:0000313" key="1">
    <source>
        <dbReference type="EMBL" id="KFE68405.1"/>
    </source>
</evidence>
<dbReference type="EMBL" id="JMCB01000006">
    <property type="protein sequence ID" value="KFE68405.1"/>
    <property type="molecule type" value="Genomic_DNA"/>
</dbReference>
<reference evidence="1 2" key="1">
    <citation type="submission" date="2014-04" db="EMBL/GenBank/DDBJ databases">
        <title>Genome assembly of Hyalangium minutum DSM 14724.</title>
        <authorList>
            <person name="Sharma G."/>
            <person name="Subramanian S."/>
        </authorList>
    </citation>
    <scope>NUCLEOTIDE SEQUENCE [LARGE SCALE GENOMIC DNA]</scope>
    <source>
        <strain evidence="1 2">DSM 14724</strain>
    </source>
</reference>
<dbReference type="Proteomes" id="UP000028725">
    <property type="component" value="Unassembled WGS sequence"/>
</dbReference>
<sequence>MQETYLPEKFPKYLTRQVSKGVLPARAVDAILAAVDPKKLPDA</sequence>
<proteinExistence type="predicted"/>
<comment type="caution">
    <text evidence="1">The sequence shown here is derived from an EMBL/GenBank/DDBJ whole genome shotgun (WGS) entry which is preliminary data.</text>
</comment>
<keyword evidence="2" id="KW-1185">Reference proteome</keyword>
<name>A0A085WL42_9BACT</name>
<gene>
    <name evidence="1" type="ORF">DB31_7642</name>
</gene>
<accession>A0A085WL42</accession>
<evidence type="ECO:0000313" key="2">
    <source>
        <dbReference type="Proteomes" id="UP000028725"/>
    </source>
</evidence>
<dbReference type="AlphaFoldDB" id="A0A085WL42"/>